<keyword evidence="8" id="KW-0472">Membrane</keyword>
<dbReference type="SUPFAM" id="SSF56112">
    <property type="entry name" value="Protein kinase-like (PK-like)"/>
    <property type="match status" value="1"/>
</dbReference>
<dbReference type="Proteomes" id="UP001501170">
    <property type="component" value="Unassembled WGS sequence"/>
</dbReference>
<dbReference type="CDD" id="cd14014">
    <property type="entry name" value="STKc_PknB_like"/>
    <property type="match status" value="1"/>
</dbReference>
<dbReference type="PROSITE" id="PS50011">
    <property type="entry name" value="PROTEIN_KINASE_DOM"/>
    <property type="match status" value="1"/>
</dbReference>
<proteinExistence type="predicted"/>
<dbReference type="PANTHER" id="PTHR43289:SF6">
    <property type="entry name" value="SERINE_THREONINE-PROTEIN KINASE NEKL-3"/>
    <property type="match status" value="1"/>
</dbReference>
<dbReference type="PROSITE" id="PS00108">
    <property type="entry name" value="PROTEIN_KINASE_ST"/>
    <property type="match status" value="1"/>
</dbReference>
<dbReference type="Gene3D" id="1.10.510.10">
    <property type="entry name" value="Transferase(Phosphotransferase) domain 1"/>
    <property type="match status" value="1"/>
</dbReference>
<evidence type="ECO:0000256" key="1">
    <source>
        <dbReference type="ARBA" id="ARBA00012513"/>
    </source>
</evidence>
<feature type="compositionally biased region" description="Low complexity" evidence="7">
    <location>
        <begin position="426"/>
        <end position="451"/>
    </location>
</feature>
<comment type="caution">
    <text evidence="10">The sequence shown here is derived from an EMBL/GenBank/DDBJ whole genome shotgun (WGS) entry which is preliminary data.</text>
</comment>
<evidence type="ECO:0000256" key="8">
    <source>
        <dbReference type="SAM" id="Phobius"/>
    </source>
</evidence>
<evidence type="ECO:0000256" key="7">
    <source>
        <dbReference type="SAM" id="MobiDB-lite"/>
    </source>
</evidence>
<evidence type="ECO:0000256" key="6">
    <source>
        <dbReference type="ARBA" id="ARBA00022840"/>
    </source>
</evidence>
<evidence type="ECO:0000313" key="10">
    <source>
        <dbReference type="EMBL" id="GAA2383249.1"/>
    </source>
</evidence>
<name>A0ABN3HLD5_9ACTN</name>
<feature type="domain" description="Protein kinase" evidence="9">
    <location>
        <begin position="11"/>
        <end position="281"/>
    </location>
</feature>
<feature type="compositionally biased region" description="Pro residues" evidence="7">
    <location>
        <begin position="343"/>
        <end position="368"/>
    </location>
</feature>
<evidence type="ECO:0000259" key="9">
    <source>
        <dbReference type="PROSITE" id="PS50011"/>
    </source>
</evidence>
<dbReference type="Gene3D" id="3.30.200.20">
    <property type="entry name" value="Phosphorylase Kinase, domain 1"/>
    <property type="match status" value="1"/>
</dbReference>
<evidence type="ECO:0000256" key="4">
    <source>
        <dbReference type="ARBA" id="ARBA00022741"/>
    </source>
</evidence>
<evidence type="ECO:0000313" key="11">
    <source>
        <dbReference type="Proteomes" id="UP001501170"/>
    </source>
</evidence>
<keyword evidence="8" id="KW-1133">Transmembrane helix</keyword>
<dbReference type="EMBL" id="BAAARB010000012">
    <property type="protein sequence ID" value="GAA2383249.1"/>
    <property type="molecule type" value="Genomic_DNA"/>
</dbReference>
<dbReference type="Pfam" id="PF00069">
    <property type="entry name" value="Pkinase"/>
    <property type="match status" value="1"/>
</dbReference>
<accession>A0ABN3HLD5</accession>
<feature type="region of interest" description="Disordered" evidence="7">
    <location>
        <begin position="424"/>
        <end position="451"/>
    </location>
</feature>
<dbReference type="RefSeq" id="WP_346076541.1">
    <property type="nucleotide sequence ID" value="NZ_BAAARB010000012.1"/>
</dbReference>
<keyword evidence="8" id="KW-0812">Transmembrane</keyword>
<dbReference type="PANTHER" id="PTHR43289">
    <property type="entry name" value="MITOGEN-ACTIVATED PROTEIN KINASE KINASE KINASE 20-RELATED"/>
    <property type="match status" value="1"/>
</dbReference>
<evidence type="ECO:0000256" key="3">
    <source>
        <dbReference type="ARBA" id="ARBA00022679"/>
    </source>
</evidence>
<reference evidence="10 11" key="1">
    <citation type="journal article" date="2019" name="Int. J. Syst. Evol. Microbiol.">
        <title>The Global Catalogue of Microorganisms (GCM) 10K type strain sequencing project: providing services to taxonomists for standard genome sequencing and annotation.</title>
        <authorList>
            <consortium name="The Broad Institute Genomics Platform"/>
            <consortium name="The Broad Institute Genome Sequencing Center for Infectious Disease"/>
            <person name="Wu L."/>
            <person name="Ma J."/>
        </authorList>
    </citation>
    <scope>NUCLEOTIDE SEQUENCE [LARGE SCALE GENOMIC DNA]</scope>
    <source>
        <strain evidence="10 11">JCM 16227</strain>
    </source>
</reference>
<evidence type="ECO:0000256" key="2">
    <source>
        <dbReference type="ARBA" id="ARBA00022527"/>
    </source>
</evidence>
<keyword evidence="5" id="KW-0418">Kinase</keyword>
<feature type="compositionally biased region" description="Low complexity" evidence="7">
    <location>
        <begin position="310"/>
        <end position="328"/>
    </location>
</feature>
<dbReference type="EC" id="2.7.11.1" evidence="1"/>
<keyword evidence="3" id="KW-0808">Transferase</keyword>
<evidence type="ECO:0000256" key="5">
    <source>
        <dbReference type="ARBA" id="ARBA00022777"/>
    </source>
</evidence>
<keyword evidence="11" id="KW-1185">Reference proteome</keyword>
<feature type="transmembrane region" description="Helical" evidence="8">
    <location>
        <begin position="393"/>
        <end position="415"/>
    </location>
</feature>
<dbReference type="InterPro" id="IPR000719">
    <property type="entry name" value="Prot_kinase_dom"/>
</dbReference>
<organism evidence="10 11">
    <name type="scientific">Gordonia cholesterolivorans</name>
    <dbReference type="NCBI Taxonomy" id="559625"/>
    <lineage>
        <taxon>Bacteria</taxon>
        <taxon>Bacillati</taxon>
        <taxon>Actinomycetota</taxon>
        <taxon>Actinomycetes</taxon>
        <taxon>Mycobacteriales</taxon>
        <taxon>Gordoniaceae</taxon>
        <taxon>Gordonia</taxon>
    </lineage>
</organism>
<sequence length="643" mass="67407">MLSPGQYFANYLIERRLGVGGMGEVYLVAHPRLPREDALKVLPAELTGDPTYRARFIREADLASQLDHPGIVSVYDRGEFEGQLWIAMKYVPGADGDALLQQSGPLDPATVCEMIGAVADALDYAHSRGMLHRDVKPANILVDDSTAAHRKVYLTDFGIARTTTSDTALTAANLTVGSIQYCSPEQLRGAALDGRTDQYALACTAFRLLTGRAPFPLAKPTDIINAHLHAPAPSATAVLPTLAPAVDLVLARAMDKDPARRYRTCREFADELDGALRRPGFTPQAATPHAPAAYAPTMINPAPTPPHSGAQPTAPLAPQSPPAQQGPSPAQPYPQRPRIGAFGPPPVPQSPVPQPPAQQPPHFGPPPGDFGRQQPYGAPGYPPEPTDTGRRKAVIVAAVVLVVLAAIAVAGFFVFRGDDGPDTAAGTSTVPSTPESTSSPVSTSAPSTTAGGPAVVAGVPTLCAGGVTTQSSSASRVGTGPISIPSNDLPVSGWDPDNISQIPFAVTANGIKASRPAGTSGWMAQIAVGTLPASFRDRTEPIARKLVECLSSSSGYSGVDASPARIEDVRNDRLDNKITEYTLIRARIDVRNQRSGVLGDDVTVVVVNSSPMTFAFGVSPINDATTRAEVDKAIVNLRVQTGN</sequence>
<dbReference type="InterPro" id="IPR011009">
    <property type="entry name" value="Kinase-like_dom_sf"/>
</dbReference>
<keyword evidence="6" id="KW-0067">ATP-binding</keyword>
<keyword evidence="2" id="KW-0723">Serine/threonine-protein kinase</keyword>
<keyword evidence="4" id="KW-0547">Nucleotide-binding</keyword>
<gene>
    <name evidence="10" type="ORF">GCM10009855_24270</name>
</gene>
<dbReference type="SMART" id="SM00220">
    <property type="entry name" value="S_TKc"/>
    <property type="match status" value="1"/>
</dbReference>
<protein>
    <recommendedName>
        <fullName evidence="1">non-specific serine/threonine protein kinase</fullName>
        <ecNumber evidence="1">2.7.11.1</ecNumber>
    </recommendedName>
</protein>
<feature type="region of interest" description="Disordered" evidence="7">
    <location>
        <begin position="294"/>
        <end position="386"/>
    </location>
</feature>
<dbReference type="InterPro" id="IPR008271">
    <property type="entry name" value="Ser/Thr_kinase_AS"/>
</dbReference>